<evidence type="ECO:0000313" key="3">
    <source>
        <dbReference type="Proteomes" id="UP000238479"/>
    </source>
</evidence>
<feature type="transmembrane region" description="Helical" evidence="1">
    <location>
        <begin position="6"/>
        <end position="29"/>
    </location>
</feature>
<sequence length="42" mass="4901">MSMHSFYLYWWVACSVGFAQRGFSALFCARKLSHSKGVYVFM</sequence>
<dbReference type="AlphaFoldDB" id="A0A2P6S6X2"/>
<keyword evidence="1" id="KW-0812">Transmembrane</keyword>
<accession>A0A2P6S6X2</accession>
<reference evidence="2 3" key="1">
    <citation type="journal article" date="2018" name="Nat. Genet.">
        <title>The Rosa genome provides new insights in the design of modern roses.</title>
        <authorList>
            <person name="Bendahmane M."/>
        </authorList>
    </citation>
    <scope>NUCLEOTIDE SEQUENCE [LARGE SCALE GENOMIC DNA]</scope>
    <source>
        <strain evidence="3">cv. Old Blush</strain>
    </source>
</reference>
<dbReference type="Gramene" id="PRQ54384">
    <property type="protein sequence ID" value="PRQ54384"/>
    <property type="gene ID" value="RchiOBHm_Chr1g0313021"/>
</dbReference>
<keyword evidence="1" id="KW-1133">Transmembrane helix</keyword>
<evidence type="ECO:0000256" key="1">
    <source>
        <dbReference type="SAM" id="Phobius"/>
    </source>
</evidence>
<keyword evidence="3" id="KW-1185">Reference proteome</keyword>
<keyword evidence="1" id="KW-0472">Membrane</keyword>
<proteinExistence type="predicted"/>
<evidence type="ECO:0000313" key="2">
    <source>
        <dbReference type="EMBL" id="PRQ54384.1"/>
    </source>
</evidence>
<organism evidence="2 3">
    <name type="scientific">Rosa chinensis</name>
    <name type="common">China rose</name>
    <dbReference type="NCBI Taxonomy" id="74649"/>
    <lineage>
        <taxon>Eukaryota</taxon>
        <taxon>Viridiplantae</taxon>
        <taxon>Streptophyta</taxon>
        <taxon>Embryophyta</taxon>
        <taxon>Tracheophyta</taxon>
        <taxon>Spermatophyta</taxon>
        <taxon>Magnoliopsida</taxon>
        <taxon>eudicotyledons</taxon>
        <taxon>Gunneridae</taxon>
        <taxon>Pentapetalae</taxon>
        <taxon>rosids</taxon>
        <taxon>fabids</taxon>
        <taxon>Rosales</taxon>
        <taxon>Rosaceae</taxon>
        <taxon>Rosoideae</taxon>
        <taxon>Rosoideae incertae sedis</taxon>
        <taxon>Rosa</taxon>
    </lineage>
</organism>
<dbReference type="EMBL" id="PDCK01000039">
    <property type="protein sequence ID" value="PRQ54384.1"/>
    <property type="molecule type" value="Genomic_DNA"/>
</dbReference>
<protein>
    <submittedName>
        <fullName evidence="2">Uncharacterized protein</fullName>
    </submittedName>
</protein>
<comment type="caution">
    <text evidence="2">The sequence shown here is derived from an EMBL/GenBank/DDBJ whole genome shotgun (WGS) entry which is preliminary data.</text>
</comment>
<name>A0A2P6S6X2_ROSCH</name>
<gene>
    <name evidence="2" type="ORF">RchiOBHm_Chr1g0313021</name>
</gene>
<dbReference type="Proteomes" id="UP000238479">
    <property type="component" value="Chromosome 1"/>
</dbReference>